<dbReference type="EMBL" id="JAQQPM010000008">
    <property type="protein sequence ID" value="KAK2074391.1"/>
    <property type="molecule type" value="Genomic_DNA"/>
</dbReference>
<proteinExistence type="predicted"/>
<protein>
    <submittedName>
        <fullName evidence="1">Uncharacterized protein</fullName>
    </submittedName>
</protein>
<accession>A0AAD9IAS3</accession>
<dbReference type="AlphaFoldDB" id="A0AAD9IAS3"/>
<name>A0AAD9IAS3_9PEZI</name>
<sequence length="114" mass="12179">MALLIAAIATNFTRVSNINKKDNKSKTLTLRFIMDLSKLSLDDKLAIATTGVTTSSIGVNLLITTTTTTTTTIITATTTTTTTITAATTITTTTTTVITTATTAIIEYRKEEKR</sequence>
<comment type="caution">
    <text evidence="1">The sequence shown here is derived from an EMBL/GenBank/DDBJ whole genome shotgun (WGS) entry which is preliminary data.</text>
</comment>
<evidence type="ECO:0000313" key="2">
    <source>
        <dbReference type="Proteomes" id="UP001217918"/>
    </source>
</evidence>
<reference evidence="1" key="1">
    <citation type="journal article" date="2023" name="Mol. Plant Microbe Interact.">
        <title>Elucidating the Obligate Nature and Biological Capacity of an Invasive Fungal Corn Pathogen.</title>
        <authorList>
            <person name="MacCready J.S."/>
            <person name="Roggenkamp E.M."/>
            <person name="Gdanetz K."/>
            <person name="Chilvers M.I."/>
        </authorList>
    </citation>
    <scope>NUCLEOTIDE SEQUENCE</scope>
    <source>
        <strain evidence="1">PM02</strain>
    </source>
</reference>
<evidence type="ECO:0000313" key="1">
    <source>
        <dbReference type="EMBL" id="KAK2074391.1"/>
    </source>
</evidence>
<dbReference type="Proteomes" id="UP001217918">
    <property type="component" value="Unassembled WGS sequence"/>
</dbReference>
<organism evidence="1 2">
    <name type="scientific">Phyllachora maydis</name>
    <dbReference type="NCBI Taxonomy" id="1825666"/>
    <lineage>
        <taxon>Eukaryota</taxon>
        <taxon>Fungi</taxon>
        <taxon>Dikarya</taxon>
        <taxon>Ascomycota</taxon>
        <taxon>Pezizomycotina</taxon>
        <taxon>Sordariomycetes</taxon>
        <taxon>Sordariomycetidae</taxon>
        <taxon>Phyllachorales</taxon>
        <taxon>Phyllachoraceae</taxon>
        <taxon>Phyllachora</taxon>
    </lineage>
</organism>
<keyword evidence="2" id="KW-1185">Reference proteome</keyword>
<gene>
    <name evidence="1" type="ORF">P8C59_008599</name>
</gene>